<sequence length="176" mass="19668">MIICLGPVGSGKSLLLKKLQNYDSIDSTTTAVPTMGTNIFNVKIEDRVYEIRELGGAMAPLWSMYLNGVDKVIYVVDASNLCQISAACVLLYTILVNPALKNAEFLLVLTKMDLSYRQMRNEALLMLQMKRLQKEVRQNITIAEASAINGEGRNEILKWITKNYPPAVGRQQEKNA</sequence>
<evidence type="ECO:0008006" key="7">
    <source>
        <dbReference type="Google" id="ProtNLM"/>
    </source>
</evidence>
<dbReference type="PANTHER" id="PTHR46688">
    <property type="entry name" value="ADP-RIBOSYLATION FACTOR-LIKE PROTEIN 16"/>
    <property type="match status" value="1"/>
</dbReference>
<dbReference type="Pfam" id="PF00025">
    <property type="entry name" value="Arf"/>
    <property type="match status" value="1"/>
</dbReference>
<evidence type="ECO:0000313" key="5">
    <source>
        <dbReference type="EMBL" id="KAJ8963487.1"/>
    </source>
</evidence>
<dbReference type="GO" id="GO:0046872">
    <property type="term" value="F:metal ion binding"/>
    <property type="evidence" value="ECO:0007669"/>
    <property type="project" value="UniProtKB-KW"/>
</dbReference>
<feature type="binding site" evidence="4">
    <location>
        <position position="13"/>
    </location>
    <ligand>
        <name>Mg(2+)</name>
        <dbReference type="ChEBI" id="CHEBI:18420"/>
    </ligand>
</feature>
<evidence type="ECO:0000313" key="6">
    <source>
        <dbReference type="Proteomes" id="UP001162162"/>
    </source>
</evidence>
<evidence type="ECO:0000256" key="3">
    <source>
        <dbReference type="PIRSR" id="PIRSR606689-1"/>
    </source>
</evidence>
<dbReference type="InterPro" id="IPR027417">
    <property type="entry name" value="P-loop_NTPase"/>
</dbReference>
<keyword evidence="6" id="KW-1185">Reference proteome</keyword>
<keyword evidence="4" id="KW-0479">Metal-binding</keyword>
<feature type="binding site" evidence="3">
    <location>
        <position position="56"/>
    </location>
    <ligand>
        <name>GTP</name>
        <dbReference type="ChEBI" id="CHEBI:37565"/>
    </ligand>
</feature>
<comment type="caution">
    <text evidence="5">The sequence shown here is derived from an EMBL/GenBank/DDBJ whole genome shotgun (WGS) entry which is preliminary data.</text>
</comment>
<dbReference type="SMART" id="SM00177">
    <property type="entry name" value="ARF"/>
    <property type="match status" value="1"/>
</dbReference>
<protein>
    <recommendedName>
        <fullName evidence="7">ADP-ribosylation factor-like protein 16</fullName>
    </recommendedName>
</protein>
<dbReference type="EMBL" id="JAPWTK010000001">
    <property type="protein sequence ID" value="KAJ8963487.1"/>
    <property type="molecule type" value="Genomic_DNA"/>
</dbReference>
<keyword evidence="1 3" id="KW-0547">Nucleotide-binding</keyword>
<dbReference type="GO" id="GO:0005525">
    <property type="term" value="F:GTP binding"/>
    <property type="evidence" value="ECO:0007669"/>
    <property type="project" value="UniProtKB-KW"/>
</dbReference>
<dbReference type="AlphaFoldDB" id="A0AAV8ZJ26"/>
<dbReference type="InterPro" id="IPR006689">
    <property type="entry name" value="Small_GTPase_ARF/SAR"/>
</dbReference>
<organism evidence="5 6">
    <name type="scientific">Aromia moschata</name>
    <dbReference type="NCBI Taxonomy" id="1265417"/>
    <lineage>
        <taxon>Eukaryota</taxon>
        <taxon>Metazoa</taxon>
        <taxon>Ecdysozoa</taxon>
        <taxon>Arthropoda</taxon>
        <taxon>Hexapoda</taxon>
        <taxon>Insecta</taxon>
        <taxon>Pterygota</taxon>
        <taxon>Neoptera</taxon>
        <taxon>Endopterygota</taxon>
        <taxon>Coleoptera</taxon>
        <taxon>Polyphaga</taxon>
        <taxon>Cucujiformia</taxon>
        <taxon>Chrysomeloidea</taxon>
        <taxon>Cerambycidae</taxon>
        <taxon>Cerambycinae</taxon>
        <taxon>Callichromatini</taxon>
        <taxon>Aromia</taxon>
    </lineage>
</organism>
<dbReference type="PANTHER" id="PTHR46688:SF1">
    <property type="entry name" value="ADP-RIBOSYLATION FACTOR-LIKE PROTEIN 16"/>
    <property type="match status" value="1"/>
</dbReference>
<reference evidence="5" key="1">
    <citation type="journal article" date="2023" name="Insect Mol. Biol.">
        <title>Genome sequencing provides insights into the evolution of gene families encoding plant cell wall-degrading enzymes in longhorned beetles.</title>
        <authorList>
            <person name="Shin N.R."/>
            <person name="Okamura Y."/>
            <person name="Kirsch R."/>
            <person name="Pauchet Y."/>
        </authorList>
    </citation>
    <scope>NUCLEOTIDE SEQUENCE</scope>
    <source>
        <strain evidence="5">AMC_N1</strain>
    </source>
</reference>
<dbReference type="Proteomes" id="UP001162162">
    <property type="component" value="Unassembled WGS sequence"/>
</dbReference>
<feature type="binding site" evidence="3">
    <location>
        <begin position="6"/>
        <end position="13"/>
    </location>
    <ligand>
        <name>GTP</name>
        <dbReference type="ChEBI" id="CHEBI:37565"/>
    </ligand>
</feature>
<evidence type="ECO:0000256" key="4">
    <source>
        <dbReference type="PIRSR" id="PIRSR606689-2"/>
    </source>
</evidence>
<evidence type="ECO:0000256" key="1">
    <source>
        <dbReference type="ARBA" id="ARBA00022741"/>
    </source>
</evidence>
<dbReference type="Gene3D" id="3.40.50.300">
    <property type="entry name" value="P-loop containing nucleotide triphosphate hydrolases"/>
    <property type="match status" value="1"/>
</dbReference>
<keyword evidence="2 3" id="KW-0342">GTP-binding</keyword>
<keyword evidence="4" id="KW-0460">Magnesium</keyword>
<proteinExistence type="predicted"/>
<evidence type="ECO:0000256" key="2">
    <source>
        <dbReference type="ARBA" id="ARBA00023134"/>
    </source>
</evidence>
<name>A0AAV8ZJ26_9CUCU</name>
<dbReference type="SUPFAM" id="SSF52540">
    <property type="entry name" value="P-loop containing nucleoside triphosphate hydrolases"/>
    <property type="match status" value="1"/>
</dbReference>
<gene>
    <name evidence="5" type="ORF">NQ318_018970</name>
</gene>
<dbReference type="PROSITE" id="PS51417">
    <property type="entry name" value="ARF"/>
    <property type="match status" value="1"/>
</dbReference>
<feature type="binding site" evidence="4">
    <location>
        <position position="34"/>
    </location>
    <ligand>
        <name>Mg(2+)</name>
        <dbReference type="ChEBI" id="CHEBI:18420"/>
    </ligand>
</feature>
<accession>A0AAV8ZJ26</accession>
<dbReference type="GO" id="GO:0003924">
    <property type="term" value="F:GTPase activity"/>
    <property type="evidence" value="ECO:0007669"/>
    <property type="project" value="InterPro"/>
</dbReference>